<name>A0A8J3GA32_9BACT</name>
<dbReference type="Pfam" id="PF14498">
    <property type="entry name" value="Glyco_hyd_65N_2"/>
    <property type="match status" value="1"/>
</dbReference>
<evidence type="ECO:0000259" key="2">
    <source>
        <dbReference type="Pfam" id="PF21307"/>
    </source>
</evidence>
<dbReference type="Pfam" id="PF22124">
    <property type="entry name" value="Glyco_hydro_95_cat"/>
    <property type="match status" value="1"/>
</dbReference>
<dbReference type="PIRSF" id="PIRSF007663">
    <property type="entry name" value="UCP007663"/>
    <property type="match status" value="1"/>
</dbReference>
<organism evidence="4 5">
    <name type="scientific">Persicitalea jodogahamensis</name>
    <dbReference type="NCBI Taxonomy" id="402147"/>
    <lineage>
        <taxon>Bacteria</taxon>
        <taxon>Pseudomonadati</taxon>
        <taxon>Bacteroidota</taxon>
        <taxon>Cytophagia</taxon>
        <taxon>Cytophagales</taxon>
        <taxon>Spirosomataceae</taxon>
        <taxon>Persicitalea</taxon>
    </lineage>
</organism>
<protein>
    <recommendedName>
        <fullName evidence="6">Alpha-L-fucosidase</fullName>
    </recommendedName>
</protein>
<dbReference type="InterPro" id="IPR008928">
    <property type="entry name" value="6-hairpin_glycosidase_sf"/>
</dbReference>
<reference evidence="4 5" key="1">
    <citation type="journal article" date="2014" name="Int. J. Syst. Evol. Microbiol.">
        <title>Complete genome sequence of Corynebacterium casei LMG S-19264T (=DSM 44701T), isolated from a smear-ripened cheese.</title>
        <authorList>
            <consortium name="US DOE Joint Genome Institute (JGI-PGF)"/>
            <person name="Walter F."/>
            <person name="Albersmeier A."/>
            <person name="Kalinowski J."/>
            <person name="Ruckert C."/>
        </authorList>
    </citation>
    <scope>NUCLEOTIDE SEQUENCE [LARGE SCALE GENOMIC DNA]</scope>
    <source>
        <strain evidence="4 5">KCTC 12866</strain>
    </source>
</reference>
<dbReference type="FunFam" id="1.50.10.10:FF:000028">
    <property type="entry name" value="Alpha-L-fucosidase 2"/>
    <property type="match status" value="1"/>
</dbReference>
<sequence>MGTFRAFFPMKVPSKTVMRKAISNILTFGICIIPLLTQAQSTKNSGINIPQQDLTLWYDKPAKVWTEAIPMGNGHMGAMLFGGVEREHLQLNEVTLYSGDPKRTYTSIDVRKNYPEVSKLMEEGKYSEAQRVVAGEWLGRNHQCYQPLGDLWLDFQHEGPVTNYRRSLDLGNAVAQVQYQTEGTTYTRQYFASFPDRVMVIKLSAQGKGKINGSVNFSTLHEPVARYFSQNNQLIMTAKAPGFVLRRTLDQVEKANDQHKYPEVFAKDGTRLPNAAQVLYGEEADGLGMDFDARIRATHKGGTITLQQDKILIKNASEVVLILACATSFNGFDKSPATEGIDASALSAGFIAKAASKGHSALYRTHLTDYRHLFDRSRIQLESLTSQSALPTDQRIEQFANGNDPSLAGLYFQFGRYLMIAGSRPGGQPLNLQGIWNDKIIPPWNGAYTVNINAEMNYWPAELTNLSECHEPFFKMVKELAVNGTTTARTMYGNEGWVAHHNTDIWRHAEPVDICICSFWPMAAGWMVSHYWERYLFHGDKGFLRDEVYPLLKGAVLFYKDWLQPNEKGYLVTPVGHSPEHNFKYGEGKTASLSPGPTMDIAIIRESFERYLEAARLLNMSDPLVTEIGQKLAKLLPYQIGKYGQLQEWQVDFEDGEPEHRHISHLYGFHPGNQINPQASPQLTAAVKRSMERRGDKATGWSMGWKMNVNARLLDGEKAYTLLSNLLHLIREDDTKNRGGGSYPNLFDAHPPFQIDGNFGATAGIAEMLVQSHAGELYLLPALPKAWSTGKVSGLKARGGFEVDLEWENGQLTKAVVHSTLGGNCRIRTNTAVQVLGSNTQPATGPNPNPLFTFIDPGKPTVSDAAQSGNFPTLPLSVIDFETVGGKSYVIIEK</sequence>
<feature type="domain" description="Alpha fucosidase A-like C-terminal" evidence="2">
    <location>
        <begin position="771"/>
        <end position="841"/>
    </location>
</feature>
<dbReference type="Proteomes" id="UP000598271">
    <property type="component" value="Unassembled WGS sequence"/>
</dbReference>
<dbReference type="PANTHER" id="PTHR31084:SF0">
    <property type="entry name" value="ALPHA-L-FUCOSIDASE 2"/>
    <property type="match status" value="1"/>
</dbReference>
<dbReference type="AlphaFoldDB" id="A0A8J3GA32"/>
<evidence type="ECO:0000313" key="5">
    <source>
        <dbReference type="Proteomes" id="UP000598271"/>
    </source>
</evidence>
<evidence type="ECO:0000259" key="3">
    <source>
        <dbReference type="Pfam" id="PF22124"/>
    </source>
</evidence>
<accession>A0A8J3GA32</accession>
<dbReference type="PANTHER" id="PTHR31084">
    <property type="entry name" value="ALPHA-L-FUCOSIDASE 2"/>
    <property type="match status" value="1"/>
</dbReference>
<feature type="domain" description="Glycosyl hydrolase family 95 N-terminal" evidence="1">
    <location>
        <begin position="56"/>
        <end position="330"/>
    </location>
</feature>
<dbReference type="GO" id="GO:0005975">
    <property type="term" value="P:carbohydrate metabolic process"/>
    <property type="evidence" value="ECO:0007669"/>
    <property type="project" value="InterPro"/>
</dbReference>
<dbReference type="Pfam" id="PF21307">
    <property type="entry name" value="Glyco_hydro_95_C"/>
    <property type="match status" value="1"/>
</dbReference>
<dbReference type="Gene3D" id="2.60.40.1180">
    <property type="entry name" value="Golgi alpha-mannosidase II"/>
    <property type="match status" value="1"/>
</dbReference>
<dbReference type="GO" id="GO:0004560">
    <property type="term" value="F:alpha-L-fucosidase activity"/>
    <property type="evidence" value="ECO:0007669"/>
    <property type="project" value="InterPro"/>
</dbReference>
<dbReference type="InterPro" id="IPR027414">
    <property type="entry name" value="GH95_N_dom"/>
</dbReference>
<evidence type="ECO:0000259" key="1">
    <source>
        <dbReference type="Pfam" id="PF14498"/>
    </source>
</evidence>
<keyword evidence="5" id="KW-1185">Reference proteome</keyword>
<comment type="caution">
    <text evidence="4">The sequence shown here is derived from an EMBL/GenBank/DDBJ whole genome shotgun (WGS) entry which is preliminary data.</text>
</comment>
<dbReference type="InterPro" id="IPR013780">
    <property type="entry name" value="Glyco_hydro_b"/>
</dbReference>
<dbReference type="EMBL" id="BMXF01000003">
    <property type="protein sequence ID" value="GHB77655.1"/>
    <property type="molecule type" value="Genomic_DNA"/>
</dbReference>
<dbReference type="InterPro" id="IPR016518">
    <property type="entry name" value="Alpha-L-fucosidase"/>
</dbReference>
<dbReference type="InterPro" id="IPR049053">
    <property type="entry name" value="AFCA-like_C"/>
</dbReference>
<evidence type="ECO:0008006" key="6">
    <source>
        <dbReference type="Google" id="ProtNLM"/>
    </source>
</evidence>
<feature type="domain" description="Glycosyl hydrolase family 95 catalytic" evidence="3">
    <location>
        <begin position="360"/>
        <end position="769"/>
    </location>
</feature>
<dbReference type="InterPro" id="IPR054363">
    <property type="entry name" value="GH95_cat"/>
</dbReference>
<gene>
    <name evidence="4" type="ORF">GCM10007390_34780</name>
</gene>
<proteinExistence type="predicted"/>
<dbReference type="SUPFAM" id="SSF48208">
    <property type="entry name" value="Six-hairpin glycosidases"/>
    <property type="match status" value="1"/>
</dbReference>
<evidence type="ECO:0000313" key="4">
    <source>
        <dbReference type="EMBL" id="GHB77655.1"/>
    </source>
</evidence>
<dbReference type="Gene3D" id="2.70.98.50">
    <property type="entry name" value="putative glycoside hydrolase family protein from bacillus halodurans"/>
    <property type="match status" value="1"/>
</dbReference>